<evidence type="ECO:0000256" key="4">
    <source>
        <dbReference type="ARBA" id="ARBA00022980"/>
    </source>
</evidence>
<dbReference type="InterPro" id="IPR019906">
    <property type="entry name" value="Ribosomal_uL6_bac-type"/>
</dbReference>
<dbReference type="GO" id="GO:0019843">
    <property type="term" value="F:rRNA binding"/>
    <property type="evidence" value="ECO:0007669"/>
    <property type="project" value="UniProtKB-UniRule"/>
</dbReference>
<dbReference type="InterPro" id="IPR000702">
    <property type="entry name" value="Ribosomal_uL6-like"/>
</dbReference>
<evidence type="ECO:0000256" key="5">
    <source>
        <dbReference type="ARBA" id="ARBA00023274"/>
    </source>
</evidence>
<evidence type="ECO:0000313" key="10">
    <source>
        <dbReference type="EMBL" id="KGF55394.1"/>
    </source>
</evidence>
<evidence type="ECO:0000259" key="9">
    <source>
        <dbReference type="Pfam" id="PF00347"/>
    </source>
</evidence>
<dbReference type="InterPro" id="IPR002358">
    <property type="entry name" value="Ribosomal_uL6_CS"/>
</dbReference>
<dbReference type="FunFam" id="3.90.930.12:FF:000001">
    <property type="entry name" value="50S ribosomal protein L6"/>
    <property type="match status" value="1"/>
</dbReference>
<dbReference type="Proteomes" id="UP000029585">
    <property type="component" value="Unassembled WGS sequence"/>
</dbReference>
<dbReference type="PROSITE" id="PS00525">
    <property type="entry name" value="RIBOSOMAL_L6_1"/>
    <property type="match status" value="1"/>
</dbReference>
<dbReference type="GO" id="GO:0022625">
    <property type="term" value="C:cytosolic large ribosomal subunit"/>
    <property type="evidence" value="ECO:0007669"/>
    <property type="project" value="UniProtKB-UniRule"/>
</dbReference>
<accession>A0A096DD26</accession>
<organism evidence="10 11">
    <name type="scientific">Flavonifractor plautii 1_3_50AFAA</name>
    <dbReference type="NCBI Taxonomy" id="742738"/>
    <lineage>
        <taxon>Bacteria</taxon>
        <taxon>Bacillati</taxon>
        <taxon>Bacillota</taxon>
        <taxon>Clostridia</taxon>
        <taxon>Eubacteriales</taxon>
        <taxon>Oscillospiraceae</taxon>
        <taxon>Flavonifractor</taxon>
    </lineage>
</organism>
<evidence type="ECO:0000256" key="2">
    <source>
        <dbReference type="ARBA" id="ARBA00022730"/>
    </source>
</evidence>
<dbReference type="NCBIfam" id="TIGR03654">
    <property type="entry name" value="L6_bact"/>
    <property type="match status" value="1"/>
</dbReference>
<dbReference type="RefSeq" id="WP_035300594.1">
    <property type="nucleotide sequence ID" value="NZ_KN174163.1"/>
</dbReference>
<feature type="domain" description="Large ribosomal subunit protein uL6 alpha-beta" evidence="9">
    <location>
        <begin position="11"/>
        <end position="83"/>
    </location>
</feature>
<evidence type="ECO:0000313" key="11">
    <source>
        <dbReference type="Proteomes" id="UP000029585"/>
    </source>
</evidence>
<sequence>MSRIGRMPISIPAGVDVKIEAGNLVTVKGPKGTLTQQLHPAMTITQEGDVIHVTRPNDEKANRSLHGLTRTLLHNMIVGVTEGFKKELDVNGVGYRVAKEGNKLVMNLGFSHQVTVEEIEGITIEVPSANKIVISGTDKQKVGQFAAEVREKRPPEPYKGKGIKYTDEVIRRKEGKTGVKKK</sequence>
<evidence type="ECO:0000256" key="1">
    <source>
        <dbReference type="ARBA" id="ARBA00009356"/>
    </source>
</evidence>
<feature type="domain" description="Large ribosomal subunit protein uL6 alpha-beta" evidence="9">
    <location>
        <begin position="92"/>
        <end position="165"/>
    </location>
</feature>
<dbReference type="PRINTS" id="PR00059">
    <property type="entry name" value="RIBOSOMALL6"/>
</dbReference>
<dbReference type="Gene3D" id="3.90.930.12">
    <property type="entry name" value="Ribosomal protein L6, alpha-beta domain"/>
    <property type="match status" value="2"/>
</dbReference>
<dbReference type="AlphaFoldDB" id="A0A096DD26"/>
<dbReference type="PATRIC" id="fig|742738.3.peg.2040"/>
<dbReference type="PIRSF" id="PIRSF002162">
    <property type="entry name" value="Ribosomal_L6"/>
    <property type="match status" value="1"/>
</dbReference>
<gene>
    <name evidence="6" type="primary">rplF</name>
    <name evidence="10" type="ORF">HMPREF9460_01987</name>
</gene>
<dbReference type="PANTHER" id="PTHR11655:SF14">
    <property type="entry name" value="LARGE RIBOSOMAL SUBUNIT PROTEIN UL6M"/>
    <property type="match status" value="1"/>
</dbReference>
<dbReference type="InterPro" id="IPR020040">
    <property type="entry name" value="Ribosomal_uL6_a/b-dom"/>
</dbReference>
<keyword evidence="3 6" id="KW-0694">RNA-binding</keyword>
<evidence type="ECO:0000256" key="8">
    <source>
        <dbReference type="RuleBase" id="RU003870"/>
    </source>
</evidence>
<dbReference type="InterPro" id="IPR036789">
    <property type="entry name" value="Ribosomal_uL6-like_a/b-dom_sf"/>
</dbReference>
<comment type="function">
    <text evidence="6 8">This protein binds to the 23S rRNA, and is important in its secondary structure. It is located near the subunit interface in the base of the L7/L12 stalk, and near the tRNA binding site of the peptidyltransferase center.</text>
</comment>
<evidence type="ECO:0000256" key="6">
    <source>
        <dbReference type="HAMAP-Rule" id="MF_01365"/>
    </source>
</evidence>
<dbReference type="HAMAP" id="MF_01365_B">
    <property type="entry name" value="Ribosomal_uL6_B"/>
    <property type="match status" value="1"/>
</dbReference>
<keyword evidence="4 6" id="KW-0689">Ribosomal protein</keyword>
<dbReference type="PANTHER" id="PTHR11655">
    <property type="entry name" value="60S/50S RIBOSOMAL PROTEIN L6/L9"/>
    <property type="match status" value="1"/>
</dbReference>
<keyword evidence="11" id="KW-1185">Reference proteome</keyword>
<proteinExistence type="inferred from homology"/>
<dbReference type="EMBL" id="ADLO01000058">
    <property type="protein sequence ID" value="KGF55394.1"/>
    <property type="molecule type" value="Genomic_DNA"/>
</dbReference>
<comment type="subunit">
    <text evidence="6">Part of the 50S ribosomal subunit.</text>
</comment>
<protein>
    <recommendedName>
        <fullName evidence="6">Large ribosomal subunit protein uL6</fullName>
    </recommendedName>
</protein>
<dbReference type="Pfam" id="PF00347">
    <property type="entry name" value="Ribosomal_L6"/>
    <property type="match status" value="2"/>
</dbReference>
<dbReference type="HOGENOM" id="CLU_065464_1_2_9"/>
<keyword evidence="5 6" id="KW-0687">Ribonucleoprotein</keyword>
<keyword evidence="2 6" id="KW-0699">rRNA-binding</keyword>
<evidence type="ECO:0000256" key="3">
    <source>
        <dbReference type="ARBA" id="ARBA00022884"/>
    </source>
</evidence>
<dbReference type="GO" id="GO:0002181">
    <property type="term" value="P:cytoplasmic translation"/>
    <property type="evidence" value="ECO:0007669"/>
    <property type="project" value="TreeGrafter"/>
</dbReference>
<dbReference type="GO" id="GO:0003735">
    <property type="term" value="F:structural constituent of ribosome"/>
    <property type="evidence" value="ECO:0007669"/>
    <property type="project" value="UniProtKB-UniRule"/>
</dbReference>
<name>A0A096DD26_FLAPL</name>
<evidence type="ECO:0000256" key="7">
    <source>
        <dbReference type="RuleBase" id="RU003869"/>
    </source>
</evidence>
<comment type="similarity">
    <text evidence="1 6 7">Belongs to the universal ribosomal protein uL6 family.</text>
</comment>
<dbReference type="SUPFAM" id="SSF56053">
    <property type="entry name" value="Ribosomal protein L6"/>
    <property type="match status" value="2"/>
</dbReference>
<dbReference type="eggNOG" id="COG0097">
    <property type="taxonomic scope" value="Bacteria"/>
</dbReference>
<reference evidence="10 11" key="1">
    <citation type="submission" date="2011-08" db="EMBL/GenBank/DDBJ databases">
        <title>The Genome Sequence of Clostridium orbiscindens 1_3_50AFAA.</title>
        <authorList>
            <consortium name="The Broad Institute Genome Sequencing Platform"/>
            <person name="Earl A."/>
            <person name="Ward D."/>
            <person name="Feldgarden M."/>
            <person name="Gevers D."/>
            <person name="Daigneault M."/>
            <person name="Strauss J."/>
            <person name="Allen-Vercoe E."/>
            <person name="Young S.K."/>
            <person name="Zeng Q."/>
            <person name="Gargeya S."/>
            <person name="Fitzgerald M."/>
            <person name="Haas B."/>
            <person name="Abouelleil A."/>
            <person name="Alvarado L."/>
            <person name="Arachchi H.M."/>
            <person name="Berlin A."/>
            <person name="Brown A."/>
            <person name="Chapman S.B."/>
            <person name="Chen Z."/>
            <person name="Dunbar C."/>
            <person name="Freedman E."/>
            <person name="Gearin G."/>
            <person name="Gellesch M."/>
            <person name="Goldberg J."/>
            <person name="Griggs A."/>
            <person name="Gujja S."/>
            <person name="Heiman D."/>
            <person name="Howarth C."/>
            <person name="Larson L."/>
            <person name="Lui A."/>
            <person name="MacDonald P.J.P."/>
            <person name="Montmayeur A."/>
            <person name="Murphy C."/>
            <person name="Neiman D."/>
            <person name="Pearson M."/>
            <person name="Priest M."/>
            <person name="Roberts A."/>
            <person name="Saif S."/>
            <person name="Shea T."/>
            <person name="Shenoy N."/>
            <person name="Sisk P."/>
            <person name="Stolte C."/>
            <person name="Sykes S."/>
            <person name="Wortman J."/>
            <person name="Nusbaum C."/>
            <person name="Birren B."/>
        </authorList>
    </citation>
    <scope>NUCLEOTIDE SEQUENCE [LARGE SCALE GENOMIC DNA]</scope>
    <source>
        <strain evidence="10 11">1_3_50AFAA</strain>
    </source>
</reference>
<dbReference type="FunFam" id="3.90.930.12:FF:000002">
    <property type="entry name" value="50S ribosomal protein L6"/>
    <property type="match status" value="1"/>
</dbReference>
<comment type="caution">
    <text evidence="10">The sequence shown here is derived from an EMBL/GenBank/DDBJ whole genome shotgun (WGS) entry which is preliminary data.</text>
</comment>